<name>A0A318H1F9_9BURK</name>
<sequence length="233" mass="26591">MADPAETCFSWGTLRERGTARVRELVRQGAQLPVRLWRWAPIIQLGAQHRSRVERHLLSLGSHDRYLRFGYPASDERIRQYAQSLDFEGDEVFGIFNRRLELIAIAHLAYLQDTTAGRVLRMAEFAVSVRATARGRGLGNRLFAHATRHGRNRGVDRLFIHALSENTVMLRIARQAGASVQREGSESEAWLQLPPVTLRTRAEALLARHLAQLNYAYKLQTRQICRLVDRLSA</sequence>
<evidence type="ECO:0000313" key="2">
    <source>
        <dbReference type="EMBL" id="PXW96975.1"/>
    </source>
</evidence>
<dbReference type="OrthoDB" id="9178559at2"/>
<dbReference type="GO" id="GO:0016747">
    <property type="term" value="F:acyltransferase activity, transferring groups other than amino-acyl groups"/>
    <property type="evidence" value="ECO:0007669"/>
    <property type="project" value="InterPro"/>
</dbReference>
<dbReference type="SUPFAM" id="SSF55729">
    <property type="entry name" value="Acyl-CoA N-acyltransferases (Nat)"/>
    <property type="match status" value="1"/>
</dbReference>
<dbReference type="PROSITE" id="PS51186">
    <property type="entry name" value="GNAT"/>
    <property type="match status" value="1"/>
</dbReference>
<dbReference type="InterPro" id="IPR016181">
    <property type="entry name" value="Acyl_CoA_acyltransferase"/>
</dbReference>
<keyword evidence="3" id="KW-1185">Reference proteome</keyword>
<protein>
    <submittedName>
        <fullName evidence="2">Acetyltransferase (GNAT) family protein</fullName>
    </submittedName>
</protein>
<proteinExistence type="predicted"/>
<dbReference type="EMBL" id="QJJS01000005">
    <property type="protein sequence ID" value="PXW96975.1"/>
    <property type="molecule type" value="Genomic_DNA"/>
</dbReference>
<evidence type="ECO:0000259" key="1">
    <source>
        <dbReference type="PROSITE" id="PS51186"/>
    </source>
</evidence>
<dbReference type="InterPro" id="IPR000182">
    <property type="entry name" value="GNAT_dom"/>
</dbReference>
<feature type="domain" description="N-acetyltransferase" evidence="1">
    <location>
        <begin position="53"/>
        <end position="203"/>
    </location>
</feature>
<dbReference type="RefSeq" id="WP_110400132.1">
    <property type="nucleotide sequence ID" value="NZ_QJJS01000005.1"/>
</dbReference>
<dbReference type="Gene3D" id="3.40.630.30">
    <property type="match status" value="1"/>
</dbReference>
<reference evidence="2 3" key="1">
    <citation type="submission" date="2018-05" db="EMBL/GenBank/DDBJ databases">
        <title>Genomic Encyclopedia of Type Strains, Phase IV (KMG-IV): sequencing the most valuable type-strain genomes for metagenomic binning, comparative biology and taxonomic classification.</title>
        <authorList>
            <person name="Goeker M."/>
        </authorList>
    </citation>
    <scope>NUCLEOTIDE SEQUENCE [LARGE SCALE GENOMIC DNA]</scope>
    <source>
        <strain evidence="2 3">DSM 566</strain>
    </source>
</reference>
<organism evidence="2 3">
    <name type="scientific">Sphaerotilus hippei</name>
    <dbReference type="NCBI Taxonomy" id="744406"/>
    <lineage>
        <taxon>Bacteria</taxon>
        <taxon>Pseudomonadati</taxon>
        <taxon>Pseudomonadota</taxon>
        <taxon>Betaproteobacteria</taxon>
        <taxon>Burkholderiales</taxon>
        <taxon>Sphaerotilaceae</taxon>
        <taxon>Sphaerotilus</taxon>
    </lineage>
</organism>
<dbReference type="Proteomes" id="UP000247811">
    <property type="component" value="Unassembled WGS sequence"/>
</dbReference>
<dbReference type="Pfam" id="PF00583">
    <property type="entry name" value="Acetyltransf_1"/>
    <property type="match status" value="1"/>
</dbReference>
<accession>A0A318H1F9</accession>
<gene>
    <name evidence="2" type="ORF">C7444_10572</name>
</gene>
<dbReference type="CDD" id="cd04301">
    <property type="entry name" value="NAT_SF"/>
    <property type="match status" value="1"/>
</dbReference>
<keyword evidence="2" id="KW-0808">Transferase</keyword>
<comment type="caution">
    <text evidence="2">The sequence shown here is derived from an EMBL/GenBank/DDBJ whole genome shotgun (WGS) entry which is preliminary data.</text>
</comment>
<evidence type="ECO:0000313" key="3">
    <source>
        <dbReference type="Proteomes" id="UP000247811"/>
    </source>
</evidence>
<dbReference type="AlphaFoldDB" id="A0A318H1F9"/>